<feature type="transmembrane region" description="Helical" evidence="8">
    <location>
        <begin position="337"/>
        <end position="357"/>
    </location>
</feature>
<dbReference type="AlphaFoldDB" id="A0A430FWR8"/>
<comment type="cofactor">
    <cofactor evidence="7">
        <name>Mg(2+)</name>
        <dbReference type="ChEBI" id="CHEBI:18420"/>
    </cofactor>
</comment>
<feature type="binding site" evidence="7">
    <location>
        <position position="157"/>
    </location>
    <ligand>
        <name>Mg(2+)</name>
        <dbReference type="ChEBI" id="CHEBI:18420"/>
    </ligand>
</feature>
<dbReference type="InterPro" id="IPR000715">
    <property type="entry name" value="Glycosyl_transferase_4"/>
</dbReference>
<evidence type="ECO:0000256" key="8">
    <source>
        <dbReference type="SAM" id="Phobius"/>
    </source>
</evidence>
<name>A0A430FWR8_9BIFI</name>
<keyword evidence="2" id="KW-1003">Cell membrane</keyword>
<keyword evidence="4 8" id="KW-0812">Transmembrane</keyword>
<protein>
    <submittedName>
        <fullName evidence="9">Undecaprenyl-phosphate alpha-N-acetylglucosaminyltransferase</fullName>
    </submittedName>
</protein>
<evidence type="ECO:0000313" key="10">
    <source>
        <dbReference type="Proteomes" id="UP000287470"/>
    </source>
</evidence>
<dbReference type="GO" id="GO:0016757">
    <property type="term" value="F:glycosyltransferase activity"/>
    <property type="evidence" value="ECO:0007669"/>
    <property type="project" value="UniProtKB-KW"/>
</dbReference>
<gene>
    <name evidence="9" type="ORF">D2E24_0107</name>
</gene>
<dbReference type="GO" id="GO:0046872">
    <property type="term" value="F:metal ion binding"/>
    <property type="evidence" value="ECO:0007669"/>
    <property type="project" value="UniProtKB-KW"/>
</dbReference>
<evidence type="ECO:0000256" key="5">
    <source>
        <dbReference type="ARBA" id="ARBA00022989"/>
    </source>
</evidence>
<evidence type="ECO:0000256" key="4">
    <source>
        <dbReference type="ARBA" id="ARBA00022692"/>
    </source>
</evidence>
<dbReference type="GO" id="GO:0009103">
    <property type="term" value="P:lipopolysaccharide biosynthetic process"/>
    <property type="evidence" value="ECO:0007669"/>
    <property type="project" value="TreeGrafter"/>
</dbReference>
<feature type="transmembrane region" description="Helical" evidence="8">
    <location>
        <begin position="219"/>
        <end position="241"/>
    </location>
</feature>
<evidence type="ECO:0000256" key="6">
    <source>
        <dbReference type="ARBA" id="ARBA00023136"/>
    </source>
</evidence>
<dbReference type="PANTHER" id="PTHR22926">
    <property type="entry name" value="PHOSPHO-N-ACETYLMURAMOYL-PENTAPEPTIDE-TRANSFERASE"/>
    <property type="match status" value="1"/>
</dbReference>
<sequence>MRVYLFIAAMAGGITYLLTPLIRHLAIRIGAVGQVRARDVHTIPTPRMGGLAMMFGFVGAMLVASRMPFLDDLFTSGHQAWVVMAGGVMICLLGMADDLWDLDWMLKMAGQLLIAVFVAWGGLQIISLPIGSLWAASPSISITITAFLIVASINAVNFVDGLDGLASGIVAIGGIAFAAYSYILARSSPSYASMATLIDVAMVGICAGFILHNWHPAKLFMGDSGSMLLGYLITCASIVMTGRLDPASIHASVYLPVFMPILLPVLVLFLPVLDMCMAIVRRLAKGQSPMHPDRMHLHHRMLKLGHSVPGAVAILWSWAALIAFGSIMILFFPLSRVLVGMAVAAVVLGVVTMYPYLRHRIPEIRAENAALDQARRSSDPGRR</sequence>
<dbReference type="GO" id="GO:0016780">
    <property type="term" value="F:phosphotransferase activity, for other substituted phosphate groups"/>
    <property type="evidence" value="ECO:0007669"/>
    <property type="project" value="InterPro"/>
</dbReference>
<accession>A0A430FWR8</accession>
<dbReference type="EMBL" id="QXGK01000001">
    <property type="protein sequence ID" value="RSX58811.1"/>
    <property type="molecule type" value="Genomic_DNA"/>
</dbReference>
<evidence type="ECO:0000256" key="7">
    <source>
        <dbReference type="PIRSR" id="PIRSR600715-1"/>
    </source>
</evidence>
<keyword evidence="5 8" id="KW-1133">Transmembrane helix</keyword>
<keyword evidence="7" id="KW-0479">Metal-binding</keyword>
<evidence type="ECO:0000313" key="9">
    <source>
        <dbReference type="EMBL" id="RSX58811.1"/>
    </source>
</evidence>
<evidence type="ECO:0000256" key="1">
    <source>
        <dbReference type="ARBA" id="ARBA00004651"/>
    </source>
</evidence>
<proteinExistence type="predicted"/>
<dbReference type="RefSeq" id="WP_125967383.1">
    <property type="nucleotide sequence ID" value="NZ_QXGK01000001.1"/>
</dbReference>
<feature type="transmembrane region" description="Helical" evidence="8">
    <location>
        <begin position="304"/>
        <end position="331"/>
    </location>
</feature>
<dbReference type="GO" id="GO:0044038">
    <property type="term" value="P:cell wall macromolecule biosynthetic process"/>
    <property type="evidence" value="ECO:0007669"/>
    <property type="project" value="TreeGrafter"/>
</dbReference>
<feature type="binding site" evidence="7">
    <location>
        <position position="223"/>
    </location>
    <ligand>
        <name>Mg(2+)</name>
        <dbReference type="ChEBI" id="CHEBI:18420"/>
    </ligand>
</feature>
<feature type="transmembrane region" description="Helical" evidence="8">
    <location>
        <begin position="6"/>
        <end position="27"/>
    </location>
</feature>
<feature type="transmembrane region" description="Helical" evidence="8">
    <location>
        <begin position="261"/>
        <end position="284"/>
    </location>
</feature>
<organism evidence="9 10">
    <name type="scientific">Bifidobacterium samirii</name>
    <dbReference type="NCBI Taxonomy" id="2306974"/>
    <lineage>
        <taxon>Bacteria</taxon>
        <taxon>Bacillati</taxon>
        <taxon>Actinomycetota</taxon>
        <taxon>Actinomycetes</taxon>
        <taxon>Bifidobacteriales</taxon>
        <taxon>Bifidobacteriaceae</taxon>
        <taxon>Bifidobacterium</taxon>
    </lineage>
</organism>
<keyword evidence="6 8" id="KW-0472">Membrane</keyword>
<keyword evidence="7" id="KW-0460">Magnesium</keyword>
<keyword evidence="9" id="KW-0328">Glycosyltransferase</keyword>
<feature type="transmembrane region" description="Helical" evidence="8">
    <location>
        <begin position="48"/>
        <end position="69"/>
    </location>
</feature>
<feature type="transmembrane region" description="Helical" evidence="8">
    <location>
        <begin position="112"/>
        <end position="134"/>
    </location>
</feature>
<feature type="transmembrane region" description="Helical" evidence="8">
    <location>
        <begin position="191"/>
        <end position="212"/>
    </location>
</feature>
<evidence type="ECO:0000256" key="2">
    <source>
        <dbReference type="ARBA" id="ARBA00022475"/>
    </source>
</evidence>
<reference evidence="9 10" key="1">
    <citation type="submission" date="2018-09" db="EMBL/GenBank/DDBJ databases">
        <title>Characterization of the phylogenetic diversity of five novel species belonging to the genus Bifidobacterium.</title>
        <authorList>
            <person name="Lugli G.A."/>
            <person name="Duranti S."/>
            <person name="Milani C."/>
        </authorList>
    </citation>
    <scope>NUCLEOTIDE SEQUENCE [LARGE SCALE GENOMIC DNA]</scope>
    <source>
        <strain evidence="9 10">2033B</strain>
    </source>
</reference>
<dbReference type="GO" id="GO:0071555">
    <property type="term" value="P:cell wall organization"/>
    <property type="evidence" value="ECO:0007669"/>
    <property type="project" value="TreeGrafter"/>
</dbReference>
<dbReference type="Proteomes" id="UP000287470">
    <property type="component" value="Unassembled WGS sequence"/>
</dbReference>
<dbReference type="PANTHER" id="PTHR22926:SF3">
    <property type="entry name" value="UNDECAPRENYL-PHOSPHATE ALPHA-N-ACETYLGLUCOSAMINYL 1-PHOSPHATE TRANSFERASE"/>
    <property type="match status" value="1"/>
</dbReference>
<dbReference type="CDD" id="cd06853">
    <property type="entry name" value="GT_WecA_like"/>
    <property type="match status" value="1"/>
</dbReference>
<keyword evidence="10" id="KW-1185">Reference proteome</keyword>
<keyword evidence="3 9" id="KW-0808">Transferase</keyword>
<evidence type="ECO:0000256" key="3">
    <source>
        <dbReference type="ARBA" id="ARBA00022679"/>
    </source>
</evidence>
<comment type="subcellular location">
    <subcellularLocation>
        <location evidence="1">Cell membrane</location>
        <topology evidence="1">Multi-pass membrane protein</topology>
    </subcellularLocation>
</comment>
<comment type="caution">
    <text evidence="9">The sequence shown here is derived from an EMBL/GenBank/DDBJ whole genome shotgun (WGS) entry which is preliminary data.</text>
</comment>
<feature type="transmembrane region" description="Helical" evidence="8">
    <location>
        <begin position="140"/>
        <end position="158"/>
    </location>
</feature>
<dbReference type="OrthoDB" id="9783652at2"/>
<dbReference type="GO" id="GO:0005886">
    <property type="term" value="C:plasma membrane"/>
    <property type="evidence" value="ECO:0007669"/>
    <property type="project" value="UniProtKB-SubCell"/>
</dbReference>
<feature type="transmembrane region" description="Helical" evidence="8">
    <location>
        <begin position="81"/>
        <end position="100"/>
    </location>
</feature>
<dbReference type="Pfam" id="PF00953">
    <property type="entry name" value="Glycos_transf_4"/>
    <property type="match status" value="1"/>
</dbReference>
<feature type="transmembrane region" description="Helical" evidence="8">
    <location>
        <begin position="165"/>
        <end position="185"/>
    </location>
</feature>